<comment type="similarity">
    <text evidence="1">Belongs to the HpcH/HpaI aldolase family.</text>
</comment>
<evidence type="ECO:0000313" key="5">
    <source>
        <dbReference type="EMBL" id="GLK67266.1"/>
    </source>
</evidence>
<sequence length="277" mass="27798">MSQRGGLTAGGVGPGAFPATALEHGGPHFNGWLCVPSPLVAETVARAGFGSVTLDAQHGFATFTSIVDCVAAAALAGKPALVRLPLGGFGLGARALDAGAAGLIAPMIDTAADARAFSDAVKFPPLGRRSWGPNRALGLLGLDRPSYLARANELTLALAMIETELALSNVDAIAQTDGVDGLLIGPNDLSVSLTGGVAVDPGHPRVIAALGRVLDAGRRAGKPVAIFANSPAYASDYMRRGFPMIALGPDLGFLAAGAERTLSDVFDAPAIGASPGG</sequence>
<dbReference type="GO" id="GO:0005737">
    <property type="term" value="C:cytoplasm"/>
    <property type="evidence" value="ECO:0007669"/>
    <property type="project" value="TreeGrafter"/>
</dbReference>
<keyword evidence="3" id="KW-0456">Lyase</keyword>
<evidence type="ECO:0000259" key="4">
    <source>
        <dbReference type="Pfam" id="PF03328"/>
    </source>
</evidence>
<dbReference type="InterPro" id="IPR040442">
    <property type="entry name" value="Pyrv_kinase-like_dom_sf"/>
</dbReference>
<evidence type="ECO:0000256" key="1">
    <source>
        <dbReference type="ARBA" id="ARBA00005568"/>
    </source>
</evidence>
<dbReference type="InterPro" id="IPR005000">
    <property type="entry name" value="Aldolase/citrate-lyase_domain"/>
</dbReference>
<dbReference type="Pfam" id="PF03328">
    <property type="entry name" value="HpcH_HpaI"/>
    <property type="match status" value="1"/>
</dbReference>
<organism evidence="5 6">
    <name type="scientific">Hansschlegelia plantiphila</name>
    <dbReference type="NCBI Taxonomy" id="374655"/>
    <lineage>
        <taxon>Bacteria</taxon>
        <taxon>Pseudomonadati</taxon>
        <taxon>Pseudomonadota</taxon>
        <taxon>Alphaproteobacteria</taxon>
        <taxon>Hyphomicrobiales</taxon>
        <taxon>Methylopilaceae</taxon>
        <taxon>Hansschlegelia</taxon>
    </lineage>
</organism>
<dbReference type="Proteomes" id="UP001143372">
    <property type="component" value="Unassembled WGS sequence"/>
</dbReference>
<evidence type="ECO:0000256" key="3">
    <source>
        <dbReference type="ARBA" id="ARBA00023239"/>
    </source>
</evidence>
<feature type="domain" description="HpcH/HpaI aldolase/citrate lyase" evidence="4">
    <location>
        <begin position="32"/>
        <end position="253"/>
    </location>
</feature>
<gene>
    <name evidence="5" type="ORF">GCM10008179_09040</name>
</gene>
<proteinExistence type="inferred from homology"/>
<comment type="caution">
    <text evidence="5">The sequence shown here is derived from an EMBL/GenBank/DDBJ whole genome shotgun (WGS) entry which is preliminary data.</text>
</comment>
<dbReference type="AlphaFoldDB" id="A0A9W6J005"/>
<dbReference type="SUPFAM" id="SSF51621">
    <property type="entry name" value="Phosphoenolpyruvate/pyruvate domain"/>
    <property type="match status" value="1"/>
</dbReference>
<dbReference type="GO" id="GO:0016832">
    <property type="term" value="F:aldehyde-lyase activity"/>
    <property type="evidence" value="ECO:0007669"/>
    <property type="project" value="TreeGrafter"/>
</dbReference>
<dbReference type="InterPro" id="IPR050251">
    <property type="entry name" value="HpcH-HpaI_aldolase"/>
</dbReference>
<dbReference type="Gene3D" id="3.20.20.60">
    <property type="entry name" value="Phosphoenolpyruvate-binding domains"/>
    <property type="match status" value="1"/>
</dbReference>
<evidence type="ECO:0000313" key="6">
    <source>
        <dbReference type="Proteomes" id="UP001143372"/>
    </source>
</evidence>
<evidence type="ECO:0000256" key="2">
    <source>
        <dbReference type="ARBA" id="ARBA00022723"/>
    </source>
</evidence>
<dbReference type="PANTHER" id="PTHR30502">
    <property type="entry name" value="2-KETO-3-DEOXY-L-RHAMNONATE ALDOLASE"/>
    <property type="match status" value="1"/>
</dbReference>
<name>A0A9W6J005_9HYPH</name>
<protein>
    <submittedName>
        <fullName evidence="5">2,4-dihydroxyhept-2-ene-1,7-dioic acid aldolase</fullName>
    </submittedName>
</protein>
<accession>A0A9W6J005</accession>
<dbReference type="RefSeq" id="WP_271167516.1">
    <property type="nucleotide sequence ID" value="NZ_BSFI01000004.1"/>
</dbReference>
<dbReference type="InterPro" id="IPR015813">
    <property type="entry name" value="Pyrv/PenolPyrv_kinase-like_dom"/>
</dbReference>
<dbReference type="EMBL" id="BSFI01000004">
    <property type="protein sequence ID" value="GLK67266.1"/>
    <property type="molecule type" value="Genomic_DNA"/>
</dbReference>
<dbReference type="GO" id="GO:0046872">
    <property type="term" value="F:metal ion binding"/>
    <property type="evidence" value="ECO:0007669"/>
    <property type="project" value="UniProtKB-KW"/>
</dbReference>
<reference evidence="5" key="1">
    <citation type="journal article" date="2014" name="Int. J. Syst. Evol. Microbiol.">
        <title>Complete genome sequence of Corynebacterium casei LMG S-19264T (=DSM 44701T), isolated from a smear-ripened cheese.</title>
        <authorList>
            <consortium name="US DOE Joint Genome Institute (JGI-PGF)"/>
            <person name="Walter F."/>
            <person name="Albersmeier A."/>
            <person name="Kalinowski J."/>
            <person name="Ruckert C."/>
        </authorList>
    </citation>
    <scope>NUCLEOTIDE SEQUENCE</scope>
    <source>
        <strain evidence="5">VKM B-2347</strain>
    </source>
</reference>
<dbReference type="PANTHER" id="PTHR30502:SF0">
    <property type="entry name" value="PHOSPHOENOLPYRUVATE CARBOXYLASE FAMILY PROTEIN"/>
    <property type="match status" value="1"/>
</dbReference>
<keyword evidence="2" id="KW-0479">Metal-binding</keyword>
<keyword evidence="6" id="KW-1185">Reference proteome</keyword>
<reference evidence="5" key="2">
    <citation type="submission" date="2023-01" db="EMBL/GenBank/DDBJ databases">
        <authorList>
            <person name="Sun Q."/>
            <person name="Evtushenko L."/>
        </authorList>
    </citation>
    <scope>NUCLEOTIDE SEQUENCE</scope>
    <source>
        <strain evidence="5">VKM B-2347</strain>
    </source>
</reference>